<dbReference type="AlphaFoldDB" id="A0A482W411"/>
<dbReference type="SMART" id="SM00487">
    <property type="entry name" value="DEXDc"/>
    <property type="match status" value="1"/>
</dbReference>
<evidence type="ECO:0000313" key="15">
    <source>
        <dbReference type="Proteomes" id="UP000292052"/>
    </source>
</evidence>
<proteinExistence type="inferred from homology"/>
<feature type="domain" description="Helicase ATP-binding" evidence="12">
    <location>
        <begin position="45"/>
        <end position="216"/>
    </location>
</feature>
<dbReference type="SUPFAM" id="SSF52540">
    <property type="entry name" value="P-loop containing nucleoside triphosphate hydrolases"/>
    <property type="match status" value="1"/>
</dbReference>
<keyword evidence="6" id="KW-0175">Coiled coil</keyword>
<dbReference type="Proteomes" id="UP000292052">
    <property type="component" value="Unassembled WGS sequence"/>
</dbReference>
<dbReference type="InterPro" id="IPR025313">
    <property type="entry name" value="SPB4-like_CTE"/>
</dbReference>
<dbReference type="FunFam" id="3.40.50.300:FF:000877">
    <property type="entry name" value="RNA helicase"/>
    <property type="match status" value="1"/>
</dbReference>
<dbReference type="InterPro" id="IPR001650">
    <property type="entry name" value="Helicase_C-like"/>
</dbReference>
<dbReference type="EMBL" id="QDEB01035817">
    <property type="protein sequence ID" value="RZC39288.1"/>
    <property type="molecule type" value="Genomic_DNA"/>
</dbReference>
<evidence type="ECO:0000256" key="4">
    <source>
        <dbReference type="ARBA" id="ARBA00022840"/>
    </source>
</evidence>
<feature type="region of interest" description="Disordered" evidence="11">
    <location>
        <begin position="522"/>
        <end position="560"/>
    </location>
</feature>
<dbReference type="GO" id="GO:0016887">
    <property type="term" value="F:ATP hydrolysis activity"/>
    <property type="evidence" value="ECO:0007669"/>
    <property type="project" value="RHEA"/>
</dbReference>
<evidence type="ECO:0000313" key="14">
    <source>
        <dbReference type="EMBL" id="RZC39288.1"/>
    </source>
</evidence>
<feature type="domain" description="Helicase C-terminal" evidence="13">
    <location>
        <begin position="229"/>
        <end position="393"/>
    </location>
</feature>
<evidence type="ECO:0000256" key="11">
    <source>
        <dbReference type="SAM" id="MobiDB-lite"/>
    </source>
</evidence>
<evidence type="ECO:0000259" key="12">
    <source>
        <dbReference type="PROSITE" id="PS51192"/>
    </source>
</evidence>
<dbReference type="Pfam" id="PF00270">
    <property type="entry name" value="DEAD"/>
    <property type="match status" value="1"/>
</dbReference>
<dbReference type="OrthoDB" id="7396459at2759"/>
<dbReference type="Pfam" id="PF13959">
    <property type="entry name" value="CTE_SPB4"/>
    <property type="match status" value="1"/>
</dbReference>
<dbReference type="PANTHER" id="PTHR24031">
    <property type="entry name" value="RNA HELICASE"/>
    <property type="match status" value="1"/>
</dbReference>
<dbReference type="GO" id="GO:0003724">
    <property type="term" value="F:RNA helicase activity"/>
    <property type="evidence" value="ECO:0007669"/>
    <property type="project" value="UniProtKB-EC"/>
</dbReference>
<dbReference type="CDD" id="cd18787">
    <property type="entry name" value="SF2_C_DEAD"/>
    <property type="match status" value="1"/>
</dbReference>
<protein>
    <recommendedName>
        <fullName evidence="10">ATP-dependent RNA helicase</fullName>
        <ecNumber evidence="10">3.6.4.13</ecNumber>
    </recommendedName>
</protein>
<dbReference type="STRING" id="1661398.A0A482W411"/>
<gene>
    <name evidence="14" type="ORF">BDFB_013360</name>
</gene>
<evidence type="ECO:0000256" key="8">
    <source>
        <dbReference type="ARBA" id="ARBA00047984"/>
    </source>
</evidence>
<evidence type="ECO:0000256" key="10">
    <source>
        <dbReference type="RuleBase" id="RU365068"/>
    </source>
</evidence>
<dbReference type="InterPro" id="IPR011545">
    <property type="entry name" value="DEAD/DEAH_box_helicase_dom"/>
</dbReference>
<keyword evidence="15" id="KW-1185">Reference proteome</keyword>
<dbReference type="SMART" id="SM01178">
    <property type="entry name" value="DUF4217"/>
    <property type="match status" value="1"/>
</dbReference>
<comment type="catalytic activity">
    <reaction evidence="8 10">
        <text>ATP + H2O = ADP + phosphate + H(+)</text>
        <dbReference type="Rhea" id="RHEA:13065"/>
        <dbReference type="ChEBI" id="CHEBI:15377"/>
        <dbReference type="ChEBI" id="CHEBI:15378"/>
        <dbReference type="ChEBI" id="CHEBI:30616"/>
        <dbReference type="ChEBI" id="CHEBI:43474"/>
        <dbReference type="ChEBI" id="CHEBI:456216"/>
        <dbReference type="EC" id="3.6.4.13"/>
    </reaction>
</comment>
<comment type="caution">
    <text evidence="14">The sequence shown here is derived from an EMBL/GenBank/DDBJ whole genome shotgun (WGS) entry which is preliminary data.</text>
</comment>
<keyword evidence="4 9" id="KW-0067">ATP-binding</keyword>
<dbReference type="InterPro" id="IPR056330">
    <property type="entry name" value="CTT_SPB4"/>
</dbReference>
<dbReference type="PROSITE" id="PS51192">
    <property type="entry name" value="HELICASE_ATP_BIND_1"/>
    <property type="match status" value="1"/>
</dbReference>
<evidence type="ECO:0000256" key="9">
    <source>
        <dbReference type="RuleBase" id="RU000492"/>
    </source>
</evidence>
<dbReference type="InterPro" id="IPR027417">
    <property type="entry name" value="P-loop_NTPase"/>
</dbReference>
<comment type="domain">
    <text evidence="10">The Q motif is unique to and characteristic of the DEAD box family of RNA helicases and controls ATP binding and hydrolysis.</text>
</comment>
<keyword evidence="1 9" id="KW-0547">Nucleotide-binding</keyword>
<keyword evidence="3 9" id="KW-0347">Helicase</keyword>
<keyword evidence="5 10" id="KW-0694">RNA-binding</keyword>
<evidence type="ECO:0000259" key="13">
    <source>
        <dbReference type="PROSITE" id="PS51194"/>
    </source>
</evidence>
<feature type="compositionally biased region" description="Basic residues" evidence="11">
    <location>
        <begin position="522"/>
        <end position="537"/>
    </location>
</feature>
<evidence type="ECO:0000256" key="2">
    <source>
        <dbReference type="ARBA" id="ARBA00022801"/>
    </source>
</evidence>
<dbReference type="EC" id="3.6.4.13" evidence="10"/>
<keyword evidence="2 9" id="KW-0378">Hydrolase</keyword>
<evidence type="ECO:0000256" key="5">
    <source>
        <dbReference type="ARBA" id="ARBA00022884"/>
    </source>
</evidence>
<reference evidence="14 15" key="1">
    <citation type="submission" date="2017-03" db="EMBL/GenBank/DDBJ databases">
        <title>Genome of the blue death feigning beetle - Asbolus verrucosus.</title>
        <authorList>
            <person name="Rider S.D."/>
        </authorList>
    </citation>
    <scope>NUCLEOTIDE SEQUENCE [LARGE SCALE GENOMIC DNA]</scope>
    <source>
        <strain evidence="14">Butters</strain>
        <tissue evidence="14">Head and leg muscle</tissue>
    </source>
</reference>
<dbReference type="InterPro" id="IPR000629">
    <property type="entry name" value="RNA-helicase_DEAD-box_CS"/>
</dbReference>
<dbReference type="PROSITE" id="PS00039">
    <property type="entry name" value="DEAD_ATP_HELICASE"/>
    <property type="match status" value="1"/>
</dbReference>
<evidence type="ECO:0000256" key="7">
    <source>
        <dbReference type="ARBA" id="ARBA00038002"/>
    </source>
</evidence>
<dbReference type="GO" id="GO:0005524">
    <property type="term" value="F:ATP binding"/>
    <property type="evidence" value="ECO:0007669"/>
    <property type="project" value="UniProtKB-UniRule"/>
</dbReference>
<sequence length="593" mass="68030">MPKTWSEIGVSLHEDVKNGIESFNFPTMTPVQASTIPKLINKKDMVTGSGKTLAFLIPLLEILKRRETEQNWKKHEIGALIISPTRELAIQIKEVLQQFLRFISGLSHLLFVGGNSVEHDLNNFKCDGGNIIICTPGRFEDLLSRKNDINLTASLKSLEILILDEADRLLDYGFRNSLNTILSYLPKLRRTGLFSATQTKQVQDLIRAGLRNPILISVSSKAEHNTPESLDNYYIVVNNNNKLAAVLSFMEVRNVQKALLFLPTCATVDYWSEVFHHVLTVRSDMPVLAIHGKLKEKRKKILNKFRCLSRALLLCTDVMARGIDIPEVDWVLQWDPPTNASVFVHRVGRTARQGRQGSSLILLLENEEAYVNFIEKNQRVKLQRLADVTNETKGDDLRGMLHNLQMQDRNLMEKATRAFVSHVRAYSKHECSLLLRVKELPLGSVASTYGLLQLPKMPELKNLTLTDFKTVNIDLNSVPYKDKNKETIRQQKLEIYRKTGSWPGRNVKIVKKSTQPWCLTKQKKANRKERQLKKRRAKEVISSNDEQKQKKKRKRTSISDEDLQELTRDVALMKKLKRKKVCEEQFNKEFGIL</sequence>
<evidence type="ECO:0000256" key="6">
    <source>
        <dbReference type="ARBA" id="ARBA00023054"/>
    </source>
</evidence>
<dbReference type="GO" id="GO:0003723">
    <property type="term" value="F:RNA binding"/>
    <property type="evidence" value="ECO:0007669"/>
    <property type="project" value="UniProtKB-UniRule"/>
</dbReference>
<dbReference type="InterPro" id="IPR014001">
    <property type="entry name" value="Helicase_ATP-bd"/>
</dbReference>
<dbReference type="SMART" id="SM00490">
    <property type="entry name" value="HELICc"/>
    <property type="match status" value="1"/>
</dbReference>
<organism evidence="14 15">
    <name type="scientific">Asbolus verrucosus</name>
    <name type="common">Desert ironclad beetle</name>
    <dbReference type="NCBI Taxonomy" id="1661398"/>
    <lineage>
        <taxon>Eukaryota</taxon>
        <taxon>Metazoa</taxon>
        <taxon>Ecdysozoa</taxon>
        <taxon>Arthropoda</taxon>
        <taxon>Hexapoda</taxon>
        <taxon>Insecta</taxon>
        <taxon>Pterygota</taxon>
        <taxon>Neoptera</taxon>
        <taxon>Endopterygota</taxon>
        <taxon>Coleoptera</taxon>
        <taxon>Polyphaga</taxon>
        <taxon>Cucujiformia</taxon>
        <taxon>Tenebrionidae</taxon>
        <taxon>Pimeliinae</taxon>
        <taxon>Asbolus</taxon>
    </lineage>
</organism>
<accession>A0A482W411</accession>
<dbReference type="CDD" id="cd17960">
    <property type="entry name" value="DEADc_DDX55"/>
    <property type="match status" value="1"/>
</dbReference>
<dbReference type="Pfam" id="PF23681">
    <property type="entry name" value="CTT_SPB4"/>
    <property type="match status" value="1"/>
</dbReference>
<evidence type="ECO:0000256" key="3">
    <source>
        <dbReference type="ARBA" id="ARBA00022806"/>
    </source>
</evidence>
<comment type="similarity">
    <text evidence="7">Belongs to the DEAD box helicase family. DDX55/SPB4 subfamily.</text>
</comment>
<evidence type="ECO:0000256" key="1">
    <source>
        <dbReference type="ARBA" id="ARBA00022741"/>
    </source>
</evidence>
<dbReference type="Gene3D" id="3.40.50.300">
    <property type="entry name" value="P-loop containing nucleotide triphosphate hydrolases"/>
    <property type="match status" value="2"/>
</dbReference>
<comment type="function">
    <text evidence="10">RNA helicase.</text>
</comment>
<dbReference type="Pfam" id="PF00271">
    <property type="entry name" value="Helicase_C"/>
    <property type="match status" value="1"/>
</dbReference>
<dbReference type="PROSITE" id="PS51194">
    <property type="entry name" value="HELICASE_CTER"/>
    <property type="match status" value="1"/>
</dbReference>
<name>A0A482W411_ASBVE</name>